<dbReference type="CDD" id="cd00351">
    <property type="entry name" value="TS_Pyrimidine_HMase"/>
    <property type="match status" value="1"/>
</dbReference>
<dbReference type="EC" id="2.1.1.45" evidence="1 4"/>
<comment type="subunit">
    <text evidence="4">Homodimer.</text>
</comment>
<dbReference type="Gene3D" id="3.30.572.10">
    <property type="entry name" value="Thymidylate synthase/dCMP hydroxymethylase domain"/>
    <property type="match status" value="1"/>
</dbReference>
<keyword evidence="4" id="KW-0963">Cytoplasm</keyword>
<dbReference type="EMBL" id="MNUY01000001">
    <property type="protein sequence ID" value="OIO15716.1"/>
    <property type="molecule type" value="Genomic_DNA"/>
</dbReference>
<comment type="catalytic activity">
    <reaction evidence="4">
        <text>dUMP + (6R)-5,10-methylene-5,6,7,8-tetrahydrofolate = 7,8-dihydrofolate + dTMP</text>
        <dbReference type="Rhea" id="RHEA:12104"/>
        <dbReference type="ChEBI" id="CHEBI:15636"/>
        <dbReference type="ChEBI" id="CHEBI:57451"/>
        <dbReference type="ChEBI" id="CHEBI:63528"/>
        <dbReference type="ChEBI" id="CHEBI:246422"/>
        <dbReference type="EC" id="2.1.1.45"/>
    </reaction>
</comment>
<sequence>MKKTFTSHPEYQYLNLAKDIMKNGTWKISHSTGVKLKSVFGRQIRFDLSKGFPLLTTKKVFSRGIIHELIWFLSGSSNIKYLVDNNVHIWDEWAYKKYEWAVNSGKVKKMTYEDFIERIQKDPKFLEKWGELGPVYGVQWRKWPAYAEASADKPARIKTVDQLGWAIEKIKKYPQKKHYVISAWNAGCIYEMSGSHDASMVIAPCHTMFHINITGDKLSLLLYQRSADFFLGVPFNIASYSLLTLMLAQVTGYKPGDFVHTFGDVHIYENHFDQMREQIKRIPKPFPKMKLNPKAKKIDDFKFEDFTLLGYDPHPPIKGEITVVGGF</sequence>
<dbReference type="PRINTS" id="PR00108">
    <property type="entry name" value="THYMDSNTHASE"/>
</dbReference>
<feature type="binding site" description="in other chain" evidence="4">
    <location>
        <position position="236"/>
    </location>
    <ligand>
        <name>dUMP</name>
        <dbReference type="ChEBI" id="CHEBI:246422"/>
        <note>ligand shared between dimeric partners</note>
    </ligand>
</feature>
<feature type="domain" description="Thymidylate synthase/dCMP hydroxymethylase" evidence="5">
    <location>
        <begin position="12"/>
        <end position="323"/>
    </location>
</feature>
<organism evidence="6 7">
    <name type="scientific">Candidatus Gottesmanbacteria bacterium CG1_02_37_22</name>
    <dbReference type="NCBI Taxonomy" id="1805209"/>
    <lineage>
        <taxon>Bacteria</taxon>
        <taxon>Candidatus Gottesmaniibacteriota</taxon>
    </lineage>
</organism>
<dbReference type="GO" id="GO:0005829">
    <property type="term" value="C:cytosol"/>
    <property type="evidence" value="ECO:0007669"/>
    <property type="project" value="TreeGrafter"/>
</dbReference>
<comment type="function">
    <text evidence="4">Catalyzes the reductive methylation of 2'-deoxyuridine-5'-monophosphate (dUMP) to 2'-deoxythymidine-5'-monophosphate (dTMP) while utilizing 5,10-methylenetetrahydrofolate (mTHF) as the methyl donor and reductant in the reaction, yielding dihydrofolate (DHF) as a by-product. This enzymatic reaction provides an intracellular de novo source of dTMP, an essential precursor for DNA biosynthesis.</text>
</comment>
<dbReference type="Pfam" id="PF00303">
    <property type="entry name" value="Thymidylat_synt"/>
    <property type="match status" value="1"/>
</dbReference>
<dbReference type="InterPro" id="IPR023451">
    <property type="entry name" value="Thymidate_synth/dCMP_Mease_dom"/>
</dbReference>
<comment type="caution">
    <text evidence="6">The sequence shown here is derived from an EMBL/GenBank/DDBJ whole genome shotgun (WGS) entry which is preliminary data.</text>
</comment>
<dbReference type="NCBIfam" id="TIGR03284">
    <property type="entry name" value="thym_sym"/>
    <property type="match status" value="1"/>
</dbReference>
<dbReference type="GO" id="GO:0032259">
    <property type="term" value="P:methylation"/>
    <property type="evidence" value="ECO:0007669"/>
    <property type="project" value="UniProtKB-KW"/>
</dbReference>
<evidence type="ECO:0000256" key="3">
    <source>
        <dbReference type="ARBA" id="ARBA00022679"/>
    </source>
</evidence>
<feature type="binding site" description="in other chain" evidence="4">
    <location>
        <begin position="266"/>
        <end position="268"/>
    </location>
    <ligand>
        <name>dUMP</name>
        <dbReference type="ChEBI" id="CHEBI:246422"/>
        <note>ligand shared between dimeric partners</note>
    </ligand>
</feature>
<protein>
    <recommendedName>
        <fullName evidence="1 4">Thymidylate synthase</fullName>
        <shortName evidence="4">TS</shortName>
        <shortName evidence="4">TSase</shortName>
        <ecNumber evidence="1 4">2.1.1.45</ecNumber>
    </recommendedName>
</protein>
<proteinExistence type="inferred from homology"/>
<keyword evidence="2 4" id="KW-0489">Methyltransferase</keyword>
<keyword evidence="3 4" id="KW-0808">Transferase</keyword>
<evidence type="ECO:0000256" key="4">
    <source>
        <dbReference type="HAMAP-Rule" id="MF_00008"/>
    </source>
</evidence>
<dbReference type="STRING" id="1805209.AUJ73_00005"/>
<keyword evidence="4" id="KW-0545">Nucleotide biosynthesis</keyword>
<dbReference type="Proteomes" id="UP000183120">
    <property type="component" value="Unassembled WGS sequence"/>
</dbReference>
<gene>
    <name evidence="4" type="primary">thyA</name>
    <name evidence="6" type="ORF">AUJ73_00005</name>
</gene>
<feature type="binding site" description="in other chain" evidence="4">
    <location>
        <begin position="225"/>
        <end position="228"/>
    </location>
    <ligand>
        <name>dUMP</name>
        <dbReference type="ChEBI" id="CHEBI:246422"/>
        <note>ligand shared between dimeric partners</note>
    </ligand>
</feature>
<name>A0A1J4TTX8_9BACT</name>
<dbReference type="InterPro" id="IPR000398">
    <property type="entry name" value="Thymidylate_synthase"/>
</dbReference>
<evidence type="ECO:0000259" key="5">
    <source>
        <dbReference type="Pfam" id="PF00303"/>
    </source>
</evidence>
<dbReference type="InterPro" id="IPR045097">
    <property type="entry name" value="Thymidate_synth/dCMP_Mease"/>
</dbReference>
<reference evidence="6 7" key="1">
    <citation type="journal article" date="2016" name="Environ. Microbiol.">
        <title>Genomic resolution of a cold subsurface aquifer community provides metabolic insights for novel microbes adapted to high CO concentrations.</title>
        <authorList>
            <person name="Probst A.J."/>
            <person name="Castelle C.J."/>
            <person name="Singh A."/>
            <person name="Brown C.T."/>
            <person name="Anantharaman K."/>
            <person name="Sharon I."/>
            <person name="Hug L.A."/>
            <person name="Burstein D."/>
            <person name="Emerson J.B."/>
            <person name="Thomas B.C."/>
            <person name="Banfield J.F."/>
        </authorList>
    </citation>
    <scope>NUCLEOTIDE SEQUENCE [LARGE SCALE GENOMIC DNA]</scope>
    <source>
        <strain evidence="6">CG1_02_37_22</strain>
    </source>
</reference>
<dbReference type="PANTHER" id="PTHR11548">
    <property type="entry name" value="THYMIDYLATE SYNTHASE 1"/>
    <property type="match status" value="1"/>
</dbReference>
<dbReference type="HAMAP" id="MF_00008">
    <property type="entry name" value="Thymidy_synth_bact"/>
    <property type="match status" value="1"/>
</dbReference>
<dbReference type="NCBIfam" id="NF002497">
    <property type="entry name" value="PRK01827.1-3"/>
    <property type="match status" value="1"/>
</dbReference>
<dbReference type="SUPFAM" id="SSF55831">
    <property type="entry name" value="Thymidylate synthase/dCMP hydroxymethylase"/>
    <property type="match status" value="1"/>
</dbReference>
<evidence type="ECO:0000313" key="6">
    <source>
        <dbReference type="EMBL" id="OIO15716.1"/>
    </source>
</evidence>
<comment type="subcellular location">
    <subcellularLocation>
        <location evidence="4">Cytoplasm</location>
    </subcellularLocation>
</comment>
<evidence type="ECO:0000313" key="7">
    <source>
        <dbReference type="Proteomes" id="UP000183120"/>
    </source>
</evidence>
<feature type="active site" description="Nucleophile" evidence="4">
    <location>
        <position position="205"/>
    </location>
</feature>
<dbReference type="AlphaFoldDB" id="A0A1J4TTX8"/>
<comment type="caution">
    <text evidence="4">Lacks conserved residue(s) required for the propagation of feature annotation.</text>
</comment>
<comment type="pathway">
    <text evidence="4">Pyrimidine metabolism; dTTP biosynthesis.</text>
</comment>
<dbReference type="UniPathway" id="UPA00575"/>
<accession>A0A1J4TTX8</accession>
<dbReference type="GO" id="GO:0006231">
    <property type="term" value="P:dTMP biosynthetic process"/>
    <property type="evidence" value="ECO:0007669"/>
    <property type="project" value="UniProtKB-UniRule"/>
</dbReference>
<dbReference type="InterPro" id="IPR036926">
    <property type="entry name" value="Thymidate_synth/dCMP_Mease_sf"/>
</dbReference>
<feature type="binding site" evidence="4">
    <location>
        <position position="228"/>
    </location>
    <ligand>
        <name>(6R)-5,10-methylene-5,6,7,8-tetrahydrofolate</name>
        <dbReference type="ChEBI" id="CHEBI:15636"/>
    </ligand>
</feature>
<dbReference type="GO" id="GO:0004799">
    <property type="term" value="F:thymidylate synthase activity"/>
    <property type="evidence" value="ECO:0007669"/>
    <property type="project" value="UniProtKB-UniRule"/>
</dbReference>
<comment type="similarity">
    <text evidence="4">Belongs to the thymidylate synthase family. Bacterial-type ThyA subfamily.</text>
</comment>
<evidence type="ECO:0000256" key="2">
    <source>
        <dbReference type="ARBA" id="ARBA00022603"/>
    </source>
</evidence>
<dbReference type="GO" id="GO:0006235">
    <property type="term" value="P:dTTP biosynthetic process"/>
    <property type="evidence" value="ECO:0007669"/>
    <property type="project" value="UniProtKB-UniRule"/>
</dbReference>
<evidence type="ECO:0000256" key="1">
    <source>
        <dbReference type="ARBA" id="ARBA00011947"/>
    </source>
</evidence>
<dbReference type="PANTHER" id="PTHR11548:SF1">
    <property type="entry name" value="THYMIDYLATE SYNTHASE 1"/>
    <property type="match status" value="1"/>
</dbReference>
<dbReference type="NCBIfam" id="NF002496">
    <property type="entry name" value="PRK01827.1-2"/>
    <property type="match status" value="1"/>
</dbReference>